<organism evidence="2 3">
    <name type="scientific">Pseudorhodoferax soli</name>
    <dbReference type="NCBI Taxonomy" id="545864"/>
    <lineage>
        <taxon>Bacteria</taxon>
        <taxon>Pseudomonadati</taxon>
        <taxon>Pseudomonadota</taxon>
        <taxon>Betaproteobacteria</taxon>
        <taxon>Burkholderiales</taxon>
        <taxon>Comamonadaceae</taxon>
    </lineage>
</organism>
<name>A0A368XH65_9BURK</name>
<reference evidence="2 3" key="1">
    <citation type="submission" date="2018-07" db="EMBL/GenBank/DDBJ databases">
        <title>Genomic Encyclopedia of Type Strains, Phase IV (KMG-IV): sequencing the most valuable type-strain genomes for metagenomic binning, comparative biology and taxonomic classification.</title>
        <authorList>
            <person name="Goeker M."/>
        </authorList>
    </citation>
    <scope>NUCLEOTIDE SEQUENCE [LARGE SCALE GENOMIC DNA]</scope>
    <source>
        <strain evidence="2 3">DSM 21634</strain>
    </source>
</reference>
<dbReference type="RefSeq" id="WP_342769693.1">
    <property type="nucleotide sequence ID" value="NZ_QPJK01000009.1"/>
</dbReference>
<evidence type="ECO:0000313" key="3">
    <source>
        <dbReference type="Proteomes" id="UP000252884"/>
    </source>
</evidence>
<dbReference type="Gene3D" id="1.20.120.520">
    <property type="entry name" value="nmb1532 protein domain like"/>
    <property type="match status" value="1"/>
</dbReference>
<evidence type="ECO:0000259" key="1">
    <source>
        <dbReference type="Pfam" id="PF01814"/>
    </source>
</evidence>
<dbReference type="InterPro" id="IPR012312">
    <property type="entry name" value="Hemerythrin-like"/>
</dbReference>
<proteinExistence type="predicted"/>
<dbReference type="AlphaFoldDB" id="A0A368XH65"/>
<dbReference type="PANTHER" id="PTHR35585">
    <property type="entry name" value="HHE DOMAIN PROTEIN (AFU_ORTHOLOGUE AFUA_4G00730)"/>
    <property type="match status" value="1"/>
</dbReference>
<gene>
    <name evidence="2" type="ORF">DES41_10965</name>
</gene>
<keyword evidence="3" id="KW-1185">Reference proteome</keyword>
<comment type="caution">
    <text evidence="2">The sequence shown here is derived from an EMBL/GenBank/DDBJ whole genome shotgun (WGS) entry which is preliminary data.</text>
</comment>
<protein>
    <submittedName>
        <fullName evidence="2">Hemerythrin HHE cation binding domain-containing protein</fullName>
    </submittedName>
</protein>
<evidence type="ECO:0000313" key="2">
    <source>
        <dbReference type="EMBL" id="RCW67342.1"/>
    </source>
</evidence>
<dbReference type="Pfam" id="PF01814">
    <property type="entry name" value="Hemerythrin"/>
    <property type="match status" value="1"/>
</dbReference>
<feature type="domain" description="Hemerythrin-like" evidence="1">
    <location>
        <begin position="4"/>
        <end position="121"/>
    </location>
</feature>
<dbReference type="PANTHER" id="PTHR35585:SF1">
    <property type="entry name" value="HHE DOMAIN PROTEIN (AFU_ORTHOLOGUE AFUA_4G00730)"/>
    <property type="match status" value="1"/>
</dbReference>
<dbReference type="EMBL" id="QPJK01000009">
    <property type="protein sequence ID" value="RCW67342.1"/>
    <property type="molecule type" value="Genomic_DNA"/>
</dbReference>
<sequence length="148" mass="17132">MMNIFEALRISHTLQRALADQLVATSGDSPERQRLFRDLRRELAAHETAEERCFYVPLMEHDAAVDTSRHGIAEHHEMDEMVEELMDLEMSSPTWLVKARALHHKLHHHLDEEEQKFFQLAGKVLSAAQKTALAKEYEAEFTTQRVQA</sequence>
<accession>A0A368XH65</accession>
<dbReference type="Proteomes" id="UP000252884">
    <property type="component" value="Unassembled WGS sequence"/>
</dbReference>